<feature type="chain" id="PRO_5032671821" evidence="1">
    <location>
        <begin position="24"/>
        <end position="810"/>
    </location>
</feature>
<feature type="signal peptide" evidence="1">
    <location>
        <begin position="1"/>
        <end position="23"/>
    </location>
</feature>
<dbReference type="Proteomes" id="UP000626109">
    <property type="component" value="Unassembled WGS sequence"/>
</dbReference>
<evidence type="ECO:0000313" key="2">
    <source>
        <dbReference type="EMBL" id="CAE8659353.1"/>
    </source>
</evidence>
<name>A0A813J111_POLGL</name>
<comment type="caution">
    <text evidence="2">The sequence shown here is derived from an EMBL/GenBank/DDBJ whole genome shotgun (WGS) entry which is preliminary data.</text>
</comment>
<keyword evidence="1" id="KW-0732">Signal</keyword>
<protein>
    <submittedName>
        <fullName evidence="2">Uncharacterized protein</fullName>
    </submittedName>
</protein>
<organism evidence="2 3">
    <name type="scientific">Polarella glacialis</name>
    <name type="common">Dinoflagellate</name>
    <dbReference type="NCBI Taxonomy" id="89957"/>
    <lineage>
        <taxon>Eukaryota</taxon>
        <taxon>Sar</taxon>
        <taxon>Alveolata</taxon>
        <taxon>Dinophyceae</taxon>
        <taxon>Suessiales</taxon>
        <taxon>Suessiaceae</taxon>
        <taxon>Polarella</taxon>
    </lineage>
</organism>
<reference evidence="2" key="1">
    <citation type="submission" date="2021-02" db="EMBL/GenBank/DDBJ databases">
        <authorList>
            <person name="Dougan E. K."/>
            <person name="Rhodes N."/>
            <person name="Thang M."/>
            <person name="Chan C."/>
        </authorList>
    </citation>
    <scope>NUCLEOTIDE SEQUENCE</scope>
</reference>
<gene>
    <name evidence="2" type="ORF">PGLA2088_LOCUS13738</name>
</gene>
<accession>A0A813J111</accession>
<proteinExistence type="predicted"/>
<dbReference type="AlphaFoldDB" id="A0A813J111"/>
<dbReference type="EMBL" id="CAJNNW010016550">
    <property type="protein sequence ID" value="CAE8659353.1"/>
    <property type="molecule type" value="Genomic_DNA"/>
</dbReference>
<sequence>MFLGRFLLACVSASCSFTAEADARFKQQLDEQYLHAPGGRRVPQVVLCLTTTPQRLARGLLKAALEGTFRQSFVPDRVVVALPRGRMRRRPSEVYPEDTDLPRYLLQPLASWQDKFVLDREIEDQGPITSVMCLLKHAAEKNSIILGFADDVFLSQHHFATVIFFALSLNGFAVAPAGRLSIPGMRPCFSSYDFQTGCAEKSYFGQTFGPITLGYLVQAFRPWFFGKLGLISAHEAEFPECAMHDDLWLAAVMAARGIRRMSFNGGLPGQSLINAKELDLWSLRDGMQGHREDDADTLFCLDSPTDAGAPSAVSNFERSLVALQNPVGRVRVGFVSDCKAAQFADDEFLEVTAETWSSAGGYHGKRLAGEMVYLRVEGGEVRAFVGELNVASWRSMSSAMCAKVMLLQPGTVLLLERTQSSSTSLFGGNHFHLIECSRALTFRVGHDLWKPRPRLVLMLPTSELDLHKSSEATLKPNHQSWLDSALNWRSVLSLGEAVRCAGHLEDTYLFNPSEVVSEKLSARSLLKLVPELQQESDQTVVLAIFWDNKTGLQQMPAQACMQVSQVLQCAMSQDMFCAAEIPPSKARATAVPSPHLTLIAGSLRSWRSGEHHLDFRTWQGTPKKALPDGHCWRGNSSWGTCCGPQLLQLDHGRKGWLNRVCKIAWQSVGPGSCCFVHPNVSRPWLHLEGKWNRRYEDGRTDQLIISDAGLVQTMTLGRLTRTLQLEETRLPHLVRLTPLSVSDAPGASQASSTGPDALRNISANSLCSVEATCSTELLRLLDGKLHFEHITMGGELMTSIAESVGNGLLP</sequence>
<evidence type="ECO:0000313" key="3">
    <source>
        <dbReference type="Proteomes" id="UP000626109"/>
    </source>
</evidence>
<evidence type="ECO:0000256" key="1">
    <source>
        <dbReference type="SAM" id="SignalP"/>
    </source>
</evidence>